<comment type="subcellular location">
    <subcellularLocation>
        <location evidence="1">Membrane</location>
        <topology evidence="1">Multi-pass membrane protein</topology>
    </subcellularLocation>
</comment>
<keyword evidence="9" id="KW-1185">Reference proteome</keyword>
<dbReference type="PANTHER" id="PTHR33048">
    <property type="entry name" value="PTH11-LIKE INTEGRAL MEMBRANE PROTEIN (AFU_ORTHOLOGUE AFUA_5G11245)"/>
    <property type="match status" value="1"/>
</dbReference>
<dbReference type="GeneID" id="70178635"/>
<feature type="transmembrane region" description="Helical" evidence="6">
    <location>
        <begin position="172"/>
        <end position="195"/>
    </location>
</feature>
<evidence type="ECO:0000256" key="5">
    <source>
        <dbReference type="ARBA" id="ARBA00038359"/>
    </source>
</evidence>
<dbReference type="RefSeq" id="XP_046008348.1">
    <property type="nucleotide sequence ID" value="XM_046149089.1"/>
</dbReference>
<feature type="non-terminal residue" evidence="8">
    <location>
        <position position="1"/>
    </location>
</feature>
<evidence type="ECO:0000259" key="7">
    <source>
        <dbReference type="Pfam" id="PF20684"/>
    </source>
</evidence>
<keyword evidence="4 6" id="KW-0472">Membrane</keyword>
<feature type="transmembrane region" description="Helical" evidence="6">
    <location>
        <begin position="6"/>
        <end position="24"/>
    </location>
</feature>
<organism evidence="8 9">
    <name type="scientific">Microdochium trichocladiopsis</name>
    <dbReference type="NCBI Taxonomy" id="1682393"/>
    <lineage>
        <taxon>Eukaryota</taxon>
        <taxon>Fungi</taxon>
        <taxon>Dikarya</taxon>
        <taxon>Ascomycota</taxon>
        <taxon>Pezizomycotina</taxon>
        <taxon>Sordariomycetes</taxon>
        <taxon>Xylariomycetidae</taxon>
        <taxon>Xylariales</taxon>
        <taxon>Microdochiaceae</taxon>
        <taxon>Microdochium</taxon>
    </lineage>
</organism>
<keyword evidence="2 6" id="KW-0812">Transmembrane</keyword>
<evidence type="ECO:0000256" key="6">
    <source>
        <dbReference type="SAM" id="Phobius"/>
    </source>
</evidence>
<evidence type="ECO:0000256" key="2">
    <source>
        <dbReference type="ARBA" id="ARBA00022692"/>
    </source>
</evidence>
<keyword evidence="3 6" id="KW-1133">Transmembrane helix</keyword>
<gene>
    <name evidence="8" type="ORF">B0I36DRAFT_226933</name>
</gene>
<protein>
    <recommendedName>
        <fullName evidence="7">Rhodopsin domain-containing protein</fullName>
    </recommendedName>
</protein>
<evidence type="ECO:0000256" key="3">
    <source>
        <dbReference type="ARBA" id="ARBA00022989"/>
    </source>
</evidence>
<feature type="transmembrane region" description="Helical" evidence="6">
    <location>
        <begin position="126"/>
        <end position="152"/>
    </location>
</feature>
<name>A0A9P8XYB4_9PEZI</name>
<comment type="similarity">
    <text evidence="5">Belongs to the SAT4 family.</text>
</comment>
<dbReference type="OrthoDB" id="4329349at2759"/>
<proteinExistence type="inferred from homology"/>
<dbReference type="AlphaFoldDB" id="A0A9P8XYB4"/>
<feature type="non-terminal residue" evidence="8">
    <location>
        <position position="269"/>
    </location>
</feature>
<dbReference type="Proteomes" id="UP000756346">
    <property type="component" value="Unassembled WGS sequence"/>
</dbReference>
<evidence type="ECO:0000313" key="8">
    <source>
        <dbReference type="EMBL" id="KAH7024800.1"/>
    </source>
</evidence>
<feature type="transmembrane region" description="Helical" evidence="6">
    <location>
        <begin position="93"/>
        <end position="114"/>
    </location>
</feature>
<feature type="transmembrane region" description="Helical" evidence="6">
    <location>
        <begin position="36"/>
        <end position="59"/>
    </location>
</feature>
<dbReference type="EMBL" id="JAGTJQ010000009">
    <property type="protein sequence ID" value="KAH7024800.1"/>
    <property type="molecule type" value="Genomic_DNA"/>
</dbReference>
<evidence type="ECO:0000256" key="1">
    <source>
        <dbReference type="ARBA" id="ARBA00004141"/>
    </source>
</evidence>
<reference evidence="8" key="1">
    <citation type="journal article" date="2021" name="Nat. Commun.">
        <title>Genetic determinants of endophytism in the Arabidopsis root mycobiome.</title>
        <authorList>
            <person name="Mesny F."/>
            <person name="Miyauchi S."/>
            <person name="Thiergart T."/>
            <person name="Pickel B."/>
            <person name="Atanasova L."/>
            <person name="Karlsson M."/>
            <person name="Huettel B."/>
            <person name="Barry K.W."/>
            <person name="Haridas S."/>
            <person name="Chen C."/>
            <person name="Bauer D."/>
            <person name="Andreopoulos W."/>
            <person name="Pangilinan J."/>
            <person name="LaButti K."/>
            <person name="Riley R."/>
            <person name="Lipzen A."/>
            <person name="Clum A."/>
            <person name="Drula E."/>
            <person name="Henrissat B."/>
            <person name="Kohler A."/>
            <person name="Grigoriev I.V."/>
            <person name="Martin F.M."/>
            <person name="Hacquard S."/>
        </authorList>
    </citation>
    <scope>NUCLEOTIDE SEQUENCE</scope>
    <source>
        <strain evidence="8">MPI-CAGE-CH-0230</strain>
    </source>
</reference>
<comment type="caution">
    <text evidence="8">The sequence shown here is derived from an EMBL/GenBank/DDBJ whole genome shotgun (WGS) entry which is preliminary data.</text>
</comment>
<dbReference type="GO" id="GO:0016020">
    <property type="term" value="C:membrane"/>
    <property type="evidence" value="ECO:0007669"/>
    <property type="project" value="UniProtKB-SubCell"/>
</dbReference>
<feature type="transmembrane region" description="Helical" evidence="6">
    <location>
        <begin position="207"/>
        <end position="227"/>
    </location>
</feature>
<accession>A0A9P8XYB4</accession>
<sequence>PQFLREVWGLYGFGILILLLRFAVRIKTVTIRGLQWDDFFALLVIIFYTIASTTVHLVYLQGSNIEGVIISASRPLSDEEIDQLHEGSRQQMLAWYTYSSLVWCLKGTMVCFYLRMTAGVANRRVVVWLGWVCIATYVAVELTITFGCWPYAGNFQISPDPGTKCTLKPQNFIVMTVLNIITDVGILSVPLPLLWALQVPLRQKIAIGLLLSSGVFIITATIIRISVTLGSAPSALTINRWGVREVCVCVCATTAPVLRPFFTKAFWMG</sequence>
<dbReference type="PANTHER" id="PTHR33048:SF47">
    <property type="entry name" value="INTEGRAL MEMBRANE PROTEIN-RELATED"/>
    <property type="match status" value="1"/>
</dbReference>
<dbReference type="Pfam" id="PF20684">
    <property type="entry name" value="Fung_rhodopsin"/>
    <property type="match status" value="1"/>
</dbReference>
<evidence type="ECO:0000313" key="9">
    <source>
        <dbReference type="Proteomes" id="UP000756346"/>
    </source>
</evidence>
<feature type="domain" description="Rhodopsin" evidence="7">
    <location>
        <begin position="20"/>
        <end position="263"/>
    </location>
</feature>
<dbReference type="InterPro" id="IPR052337">
    <property type="entry name" value="SAT4-like"/>
</dbReference>
<evidence type="ECO:0000256" key="4">
    <source>
        <dbReference type="ARBA" id="ARBA00023136"/>
    </source>
</evidence>
<dbReference type="InterPro" id="IPR049326">
    <property type="entry name" value="Rhodopsin_dom_fungi"/>
</dbReference>